<organism evidence="2 3">
    <name type="scientific">Humisphaera borealis</name>
    <dbReference type="NCBI Taxonomy" id="2807512"/>
    <lineage>
        <taxon>Bacteria</taxon>
        <taxon>Pseudomonadati</taxon>
        <taxon>Planctomycetota</taxon>
        <taxon>Phycisphaerae</taxon>
        <taxon>Tepidisphaerales</taxon>
        <taxon>Tepidisphaeraceae</taxon>
        <taxon>Humisphaera</taxon>
    </lineage>
</organism>
<sequence>MARMFGKPSGKQNLHLNPLPPSEMMSRRELLHSTCAAVAATSMASTVWDLRMMNAAMAAGTDITDYKALVCLFLFGGNDANNLIVPTDSTNYAAYLAARKLPTQGGLALPNAGQTNGVLPLDLTNGNGRTYGIHPSCTGLQTLFNAGQLAVLTNVGPLLAPLTRAQYQANSVAKPPQLFSHNDQVVQWQTSIPDQQPKTGWGGRCTDLLYTANTANSIAMSISLAGQNTWEVNNIVSQSQYHVSTAGTAGLSGISASQQVAFNDLVNLARTQGTNLYEKSHAEITRRALDNNAILGTALASSPTSTTVPANPPSLLSQLAMVARMIKAAPLLGHKRQIFFVAVGGFDLHNAQIALTTPTALIDDSARGSHAGLLSGLSQSMKWFYDETAAQGNASKVTTFTASDFNRTFPVNGGNGSDHGWGTHTMIMGGAVQGKKFYGAFPTLSVNGPDDTGLGRWIPTTSVDEYSATLARWFGITETELPTIFPNLGRFANPNLGFMG</sequence>
<evidence type="ECO:0000313" key="3">
    <source>
        <dbReference type="Proteomes" id="UP000593765"/>
    </source>
</evidence>
<keyword evidence="3" id="KW-1185">Reference proteome</keyword>
<protein>
    <submittedName>
        <fullName evidence="2">DUF1501 domain-containing protein</fullName>
    </submittedName>
</protein>
<gene>
    <name evidence="2" type="ORF">IPV69_06380</name>
</gene>
<evidence type="ECO:0000313" key="2">
    <source>
        <dbReference type="EMBL" id="QOV90982.1"/>
    </source>
</evidence>
<reference evidence="2 3" key="1">
    <citation type="submission" date="2020-10" db="EMBL/GenBank/DDBJ databases">
        <title>Wide distribution of Phycisphaera-like planctomycetes from WD2101 soil group in peatlands and genome analysis of the first cultivated representative.</title>
        <authorList>
            <person name="Dedysh S.N."/>
            <person name="Beletsky A.V."/>
            <person name="Ivanova A."/>
            <person name="Kulichevskaya I.S."/>
            <person name="Suzina N.E."/>
            <person name="Philippov D.A."/>
            <person name="Rakitin A.L."/>
            <person name="Mardanov A.V."/>
            <person name="Ravin N.V."/>
        </authorList>
    </citation>
    <scope>NUCLEOTIDE SEQUENCE [LARGE SCALE GENOMIC DNA]</scope>
    <source>
        <strain evidence="2 3">M1803</strain>
    </source>
</reference>
<dbReference type="Proteomes" id="UP000593765">
    <property type="component" value="Chromosome"/>
</dbReference>
<feature type="region of interest" description="Disordered" evidence="1">
    <location>
        <begin position="1"/>
        <end position="21"/>
    </location>
</feature>
<dbReference type="Pfam" id="PF07394">
    <property type="entry name" value="DUF1501"/>
    <property type="match status" value="1"/>
</dbReference>
<dbReference type="InterPro" id="IPR010869">
    <property type="entry name" value="DUF1501"/>
</dbReference>
<dbReference type="EMBL" id="CP063458">
    <property type="protein sequence ID" value="QOV90982.1"/>
    <property type="molecule type" value="Genomic_DNA"/>
</dbReference>
<evidence type="ECO:0000256" key="1">
    <source>
        <dbReference type="SAM" id="MobiDB-lite"/>
    </source>
</evidence>
<dbReference type="RefSeq" id="WP_206294089.1">
    <property type="nucleotide sequence ID" value="NZ_CP063458.1"/>
</dbReference>
<dbReference type="KEGG" id="hbs:IPV69_06380"/>
<proteinExistence type="predicted"/>
<dbReference type="PANTHER" id="PTHR43737:SF1">
    <property type="entry name" value="DUF1501 DOMAIN-CONTAINING PROTEIN"/>
    <property type="match status" value="1"/>
</dbReference>
<accession>A0A7M2X0M8</accession>
<dbReference type="InterPro" id="IPR006311">
    <property type="entry name" value="TAT_signal"/>
</dbReference>
<dbReference type="PROSITE" id="PS51318">
    <property type="entry name" value="TAT"/>
    <property type="match status" value="1"/>
</dbReference>
<name>A0A7M2X0M8_9BACT</name>
<dbReference type="AlphaFoldDB" id="A0A7M2X0M8"/>
<dbReference type="PANTHER" id="PTHR43737">
    <property type="entry name" value="BLL7424 PROTEIN"/>
    <property type="match status" value="1"/>
</dbReference>